<name>A0ABM1ADN3_APLCA</name>
<feature type="compositionally biased region" description="Pro residues" evidence="2">
    <location>
        <begin position="469"/>
        <end position="483"/>
    </location>
</feature>
<protein>
    <submittedName>
        <fullName evidence="4 5">Uncharacterized protein LOC101858150 isoform X1</fullName>
    </submittedName>
</protein>
<proteinExistence type="predicted"/>
<reference evidence="4 5" key="1">
    <citation type="submission" date="2025-05" db="UniProtKB">
        <authorList>
            <consortium name="RefSeq"/>
        </authorList>
    </citation>
    <scope>IDENTIFICATION</scope>
</reference>
<feature type="compositionally biased region" description="Basic and acidic residues" evidence="2">
    <location>
        <begin position="74"/>
        <end position="84"/>
    </location>
</feature>
<dbReference type="PANTHER" id="PTHR21974">
    <property type="entry name" value="RE15880P"/>
    <property type="match status" value="1"/>
</dbReference>
<evidence type="ECO:0000256" key="2">
    <source>
        <dbReference type="SAM" id="MobiDB-lite"/>
    </source>
</evidence>
<accession>A0ABM1ADN3</accession>
<feature type="region of interest" description="Disordered" evidence="2">
    <location>
        <begin position="1"/>
        <end position="84"/>
    </location>
</feature>
<gene>
    <name evidence="4 5" type="primary">LOC101858150</name>
</gene>
<dbReference type="Proteomes" id="UP000694888">
    <property type="component" value="Unplaced"/>
</dbReference>
<evidence type="ECO:0000313" key="5">
    <source>
        <dbReference type="RefSeq" id="XP_012945684.1"/>
    </source>
</evidence>
<sequence>MGCGNSKSKAVDLSSGQRPLERPQAVPNSSNNSSGGNSSGQQNGDAYPKQATKPALSVQPQSRETVPPPQPEPSSKKELSEDEVKKRLERYMEIEKQVMEWEAKNLPKSLQAKKERLEEVKKTQAELENHYQAACSKVAKEKADVDKMQNPSVKAFFKDQKEFEEKMSKEQEEYLEAVSEQEVAKKQVDDIHDQTKALEKEVQEMSKEMNKLLALYDEQDQILDDIFSGHYGSELENQLEMEVDQLLDRKERIGVAKYKWINGRLLLYHACNQLAFAVRRWQMLGQVPGNNIPAKYQLATETRNNLIAAMANITSAKRYLNNIKFPYCETEEMNTLDKACRNIYIDMQTHERHMHAMQCYSITHRRCAALLQWFDNVIHNTIEKDLARAKAELSPKESALRQERLRLMKEKIGGDTSNLKISDKAFVEMHEDFDDDMLEPELMAISQPDKVEGGESGGLTPGDEGQAPAPTPLPLNELAPPPSQEDLFGNIEQLKKQHEQEQAQLEKMEETNKARMEQGLQEKLRRRRSKRRRMETEE</sequence>
<evidence type="ECO:0000313" key="4">
    <source>
        <dbReference type="RefSeq" id="XP_005112168.1"/>
    </source>
</evidence>
<feature type="compositionally biased region" description="Basic residues" evidence="2">
    <location>
        <begin position="524"/>
        <end position="538"/>
    </location>
</feature>
<keyword evidence="3" id="KW-1185">Reference proteome</keyword>
<feature type="region of interest" description="Disordered" evidence="2">
    <location>
        <begin position="448"/>
        <end position="538"/>
    </location>
</feature>
<organism evidence="3 5">
    <name type="scientific">Aplysia californica</name>
    <name type="common">California sea hare</name>
    <dbReference type="NCBI Taxonomy" id="6500"/>
    <lineage>
        <taxon>Eukaryota</taxon>
        <taxon>Metazoa</taxon>
        <taxon>Spiralia</taxon>
        <taxon>Lophotrochozoa</taxon>
        <taxon>Mollusca</taxon>
        <taxon>Gastropoda</taxon>
        <taxon>Heterobranchia</taxon>
        <taxon>Euthyneura</taxon>
        <taxon>Tectipleura</taxon>
        <taxon>Aplysiida</taxon>
        <taxon>Aplysioidea</taxon>
        <taxon>Aplysiidae</taxon>
        <taxon>Aplysia</taxon>
    </lineage>
</organism>
<dbReference type="GeneID" id="101858150"/>
<feature type="compositionally biased region" description="Low complexity" evidence="2">
    <location>
        <begin position="28"/>
        <end position="44"/>
    </location>
</feature>
<evidence type="ECO:0000313" key="3">
    <source>
        <dbReference type="Proteomes" id="UP000694888"/>
    </source>
</evidence>
<feature type="compositionally biased region" description="Basic and acidic residues" evidence="2">
    <location>
        <begin position="493"/>
        <end position="523"/>
    </location>
</feature>
<feature type="coiled-coil region" evidence="1">
    <location>
        <begin position="110"/>
        <end position="215"/>
    </location>
</feature>
<dbReference type="RefSeq" id="XP_012945684.1">
    <property type="nucleotide sequence ID" value="XM_013090230.2"/>
</dbReference>
<dbReference type="RefSeq" id="XP_005112168.1">
    <property type="nucleotide sequence ID" value="XM_005112111.3"/>
</dbReference>
<dbReference type="PANTHER" id="PTHR21974:SF2">
    <property type="entry name" value="RE15880P"/>
    <property type="match status" value="1"/>
</dbReference>
<evidence type="ECO:0000256" key="1">
    <source>
        <dbReference type="SAM" id="Coils"/>
    </source>
</evidence>
<keyword evidence="1" id="KW-0175">Coiled coil</keyword>